<proteinExistence type="predicted"/>
<reference evidence="2" key="1">
    <citation type="submission" date="2016-10" db="EMBL/GenBank/DDBJ databases">
        <authorList>
            <person name="Varghese N."/>
            <person name="Submissions S."/>
        </authorList>
    </citation>
    <scope>NUCLEOTIDE SEQUENCE [LARGE SCALE GENOMIC DNA]</scope>
    <source>
        <strain evidence="2">CGMCC 1.6489</strain>
    </source>
</reference>
<name>A0A1I0H8P9_9GAMM</name>
<keyword evidence="2" id="KW-1185">Reference proteome</keyword>
<accession>A0A1I0H8P9</accession>
<dbReference type="Gene3D" id="3.40.91.30">
    <property type="match status" value="1"/>
</dbReference>
<dbReference type="Proteomes" id="UP000198762">
    <property type="component" value="Unassembled WGS sequence"/>
</dbReference>
<gene>
    <name evidence="1" type="ORF">SAMN04487962_12536</name>
</gene>
<dbReference type="OrthoDB" id="1634609at2"/>
<dbReference type="EMBL" id="FOHZ01000025">
    <property type="protein sequence ID" value="SET80040.1"/>
    <property type="molecule type" value="Genomic_DNA"/>
</dbReference>
<evidence type="ECO:0000313" key="2">
    <source>
        <dbReference type="Proteomes" id="UP000198762"/>
    </source>
</evidence>
<dbReference type="RefSeq" id="WP_091854420.1">
    <property type="nucleotide sequence ID" value="NZ_FOHZ01000025.1"/>
</dbReference>
<evidence type="ECO:0000313" key="1">
    <source>
        <dbReference type="EMBL" id="SET80040.1"/>
    </source>
</evidence>
<dbReference type="AlphaFoldDB" id="A0A1I0H8P9"/>
<organism evidence="1 2">
    <name type="scientific">Marinobacter segnicrescens</name>
    <dbReference type="NCBI Taxonomy" id="430453"/>
    <lineage>
        <taxon>Bacteria</taxon>
        <taxon>Pseudomonadati</taxon>
        <taxon>Pseudomonadota</taxon>
        <taxon>Gammaproteobacteria</taxon>
        <taxon>Pseudomonadales</taxon>
        <taxon>Marinobacteraceae</taxon>
        <taxon>Marinobacter</taxon>
    </lineage>
</organism>
<dbReference type="STRING" id="430453.SAMN04487962_12536"/>
<protein>
    <submittedName>
        <fullName evidence="1">Uncharacterized protein</fullName>
    </submittedName>
</protein>
<sequence>MSLAEERIGFDFSILADIDIDALAPEDAFMYLKMIAESGIVFDSKKAKTTGEQQKKILAEYADLDISNANRETKLRYAKAVKEAQDLADQEEHQRLASNPYLRHYFPKIQRIGTIDGHRVDSLLEARVMTDGPLAKLQLYTQRHQVPYRKDCTYTSDGLIHGTNIAIEIKGILRDQEEARKYKEVCQQNNIGILFIFARRGIECSFASPRKDGSRYTHEEWAERQIKAGLNIAYTFEDEQDEYFRSDTFKAFYNKNRVREISEASSAA</sequence>